<feature type="transmembrane region" description="Helical" evidence="1">
    <location>
        <begin position="24"/>
        <end position="43"/>
    </location>
</feature>
<protein>
    <recommendedName>
        <fullName evidence="4">Flp family type IVb pilin</fullName>
    </recommendedName>
</protein>
<dbReference type="EMBL" id="VVIW01000003">
    <property type="protein sequence ID" value="NHZ39806.1"/>
    <property type="molecule type" value="Genomic_DNA"/>
</dbReference>
<evidence type="ECO:0000256" key="1">
    <source>
        <dbReference type="SAM" id="Phobius"/>
    </source>
</evidence>
<gene>
    <name evidence="2" type="ORF">F1609_06485</name>
</gene>
<accession>A0ABX0LY68</accession>
<keyword evidence="1" id="KW-0472">Membrane</keyword>
<dbReference type="RefSeq" id="WP_167075682.1">
    <property type="nucleotide sequence ID" value="NZ_VVIW01000003.1"/>
</dbReference>
<proteinExistence type="predicted"/>
<sequence>MRRHQSSSSVLPAPGTRQRGQAMIEYLVVTSTVALVLFIPTALTNDMSLADYLARAVRAFFRSYSFMMSVA</sequence>
<name>A0ABX0LY68_9BURK</name>
<evidence type="ECO:0008006" key="4">
    <source>
        <dbReference type="Google" id="ProtNLM"/>
    </source>
</evidence>
<evidence type="ECO:0000313" key="2">
    <source>
        <dbReference type="EMBL" id="NHZ39806.1"/>
    </source>
</evidence>
<comment type="caution">
    <text evidence="2">The sequence shown here is derived from an EMBL/GenBank/DDBJ whole genome shotgun (WGS) entry which is preliminary data.</text>
</comment>
<dbReference type="Proteomes" id="UP000819052">
    <property type="component" value="Unassembled WGS sequence"/>
</dbReference>
<keyword evidence="1" id="KW-1133">Transmembrane helix</keyword>
<organism evidence="2 3">
    <name type="scientific">Massilia aquatica</name>
    <dbReference type="NCBI Taxonomy" id="2609000"/>
    <lineage>
        <taxon>Bacteria</taxon>
        <taxon>Pseudomonadati</taxon>
        <taxon>Pseudomonadota</taxon>
        <taxon>Betaproteobacteria</taxon>
        <taxon>Burkholderiales</taxon>
        <taxon>Oxalobacteraceae</taxon>
        <taxon>Telluria group</taxon>
        <taxon>Massilia</taxon>
    </lineage>
</organism>
<keyword evidence="3" id="KW-1185">Reference proteome</keyword>
<evidence type="ECO:0000313" key="3">
    <source>
        <dbReference type="Proteomes" id="UP000819052"/>
    </source>
</evidence>
<reference evidence="2 3" key="1">
    <citation type="submission" date="2019-09" db="EMBL/GenBank/DDBJ databases">
        <title>Taxonomy of Antarctic Massilia spp.: description of Massilia rubra sp. nov., Massilia aquatica sp. nov., Massilia mucilaginosa sp. nov., Massilia frigida sp. nov. isolated from streams, lakes and regoliths.</title>
        <authorList>
            <person name="Holochova P."/>
            <person name="Sedlacek I."/>
            <person name="Kralova S."/>
            <person name="Maslanova I."/>
            <person name="Busse H.-J."/>
            <person name="Stankova E."/>
            <person name="Vrbovska V."/>
            <person name="Kovarovic V."/>
            <person name="Bartak M."/>
            <person name="Svec P."/>
            <person name="Pantucek R."/>
        </authorList>
    </citation>
    <scope>NUCLEOTIDE SEQUENCE [LARGE SCALE GENOMIC DNA]</scope>
    <source>
        <strain evidence="2 3">CCM 8693</strain>
    </source>
</reference>
<keyword evidence="1" id="KW-0812">Transmembrane</keyword>